<accession>A0A7V2ZL75</accession>
<protein>
    <submittedName>
        <fullName evidence="1">Uncharacterized protein</fullName>
    </submittedName>
</protein>
<proteinExistence type="predicted"/>
<dbReference type="AlphaFoldDB" id="A0A7V2ZL75"/>
<sequence length="182" mass="21402">MMKDTINFFSKMKDYFLKVDLNESYSPTSQIEITEGFWTLVEIIIKDHQNLKKSIVETSAKIDKQNRELFSIQKQLNIIKIFEISKLNDGWIGDDSKKIDSKIINIANDIVLSPKLRSQPEVFPTRRGTISMEFQPSEDKFIKVEIFVDKFEFYSEIDNVENEETISNLEILIDKINEFYSR</sequence>
<organism evidence="1">
    <name type="scientific">Ignavibacterium album</name>
    <dbReference type="NCBI Taxonomy" id="591197"/>
    <lineage>
        <taxon>Bacteria</taxon>
        <taxon>Pseudomonadati</taxon>
        <taxon>Ignavibacteriota</taxon>
        <taxon>Ignavibacteria</taxon>
        <taxon>Ignavibacteriales</taxon>
        <taxon>Ignavibacteriaceae</taxon>
        <taxon>Ignavibacterium</taxon>
    </lineage>
</organism>
<comment type="caution">
    <text evidence="1">The sequence shown here is derived from an EMBL/GenBank/DDBJ whole genome shotgun (WGS) entry which is preliminary data.</text>
</comment>
<evidence type="ECO:0000313" key="1">
    <source>
        <dbReference type="EMBL" id="HFI92024.1"/>
    </source>
</evidence>
<gene>
    <name evidence="1" type="ORF">ENS31_10945</name>
</gene>
<dbReference type="EMBL" id="DSUJ01000008">
    <property type="protein sequence ID" value="HFI92024.1"/>
    <property type="molecule type" value="Genomic_DNA"/>
</dbReference>
<reference evidence="1" key="1">
    <citation type="journal article" date="2020" name="mSystems">
        <title>Genome- and Community-Level Interaction Insights into Carbon Utilization and Element Cycling Functions of Hydrothermarchaeota in Hydrothermal Sediment.</title>
        <authorList>
            <person name="Zhou Z."/>
            <person name="Liu Y."/>
            <person name="Xu W."/>
            <person name="Pan J."/>
            <person name="Luo Z.H."/>
            <person name="Li M."/>
        </authorList>
    </citation>
    <scope>NUCLEOTIDE SEQUENCE [LARGE SCALE GENOMIC DNA]</scope>
    <source>
        <strain evidence="1">SpSt-479</strain>
    </source>
</reference>
<name>A0A7V2ZL75_9BACT</name>